<protein>
    <submittedName>
        <fullName evidence="1">Uncharacterized protein</fullName>
    </submittedName>
</protein>
<evidence type="ECO:0000313" key="1">
    <source>
        <dbReference type="EMBL" id="KAK4246787.1"/>
    </source>
</evidence>
<gene>
    <name evidence="1" type="ORF">C7999DRAFT_41857</name>
</gene>
<dbReference type="EMBL" id="MU857667">
    <property type="protein sequence ID" value="KAK4246787.1"/>
    <property type="molecule type" value="Genomic_DNA"/>
</dbReference>
<comment type="caution">
    <text evidence="1">The sequence shown here is derived from an EMBL/GenBank/DDBJ whole genome shotgun (WGS) entry which is preliminary data.</text>
</comment>
<name>A0AAN7CT45_9PEZI</name>
<organism evidence="1 2">
    <name type="scientific">Corynascus novoguineensis</name>
    <dbReference type="NCBI Taxonomy" id="1126955"/>
    <lineage>
        <taxon>Eukaryota</taxon>
        <taxon>Fungi</taxon>
        <taxon>Dikarya</taxon>
        <taxon>Ascomycota</taxon>
        <taxon>Pezizomycotina</taxon>
        <taxon>Sordariomycetes</taxon>
        <taxon>Sordariomycetidae</taxon>
        <taxon>Sordariales</taxon>
        <taxon>Chaetomiaceae</taxon>
        <taxon>Corynascus</taxon>
    </lineage>
</organism>
<accession>A0AAN7CT45</accession>
<sequence>MSDPYKGDQDLISGDSGQISLRAMPIAAFIGYRQFPLLINLYVNYSSILSAVKSYKLYRVVESDFRYLVEYHLGYTPRGPLNFGRGFYLRNGKNFRDPILAVTGEQFPLPLLVLLFDPETVIKLPPLDMDKNLRDMVDEVLRAATSKEYRVIFRFTTEVGRAAGGGTYKEGGYKVKTRYTLYRLASSTIEDTDGDDDLVAVLSFNHILSVTYVFTLEMKGTGLTGELGDR</sequence>
<keyword evidence="2" id="KW-1185">Reference proteome</keyword>
<evidence type="ECO:0000313" key="2">
    <source>
        <dbReference type="Proteomes" id="UP001303647"/>
    </source>
</evidence>
<reference evidence="1" key="1">
    <citation type="journal article" date="2023" name="Mol. Phylogenet. Evol.">
        <title>Genome-scale phylogeny and comparative genomics of the fungal order Sordariales.</title>
        <authorList>
            <person name="Hensen N."/>
            <person name="Bonometti L."/>
            <person name="Westerberg I."/>
            <person name="Brannstrom I.O."/>
            <person name="Guillou S."/>
            <person name="Cros-Aarteil S."/>
            <person name="Calhoun S."/>
            <person name="Haridas S."/>
            <person name="Kuo A."/>
            <person name="Mondo S."/>
            <person name="Pangilinan J."/>
            <person name="Riley R."/>
            <person name="LaButti K."/>
            <person name="Andreopoulos B."/>
            <person name="Lipzen A."/>
            <person name="Chen C."/>
            <person name="Yan M."/>
            <person name="Daum C."/>
            <person name="Ng V."/>
            <person name="Clum A."/>
            <person name="Steindorff A."/>
            <person name="Ohm R.A."/>
            <person name="Martin F."/>
            <person name="Silar P."/>
            <person name="Natvig D.O."/>
            <person name="Lalanne C."/>
            <person name="Gautier V."/>
            <person name="Ament-Velasquez S.L."/>
            <person name="Kruys A."/>
            <person name="Hutchinson M.I."/>
            <person name="Powell A.J."/>
            <person name="Barry K."/>
            <person name="Miller A.N."/>
            <person name="Grigoriev I.V."/>
            <person name="Debuchy R."/>
            <person name="Gladieux P."/>
            <person name="Hiltunen Thoren M."/>
            <person name="Johannesson H."/>
        </authorList>
    </citation>
    <scope>NUCLEOTIDE SEQUENCE</scope>
    <source>
        <strain evidence="1">CBS 359.72</strain>
    </source>
</reference>
<dbReference type="Proteomes" id="UP001303647">
    <property type="component" value="Unassembled WGS sequence"/>
</dbReference>
<dbReference type="AlphaFoldDB" id="A0AAN7CT45"/>
<proteinExistence type="predicted"/>
<reference evidence="1" key="2">
    <citation type="submission" date="2023-05" db="EMBL/GenBank/DDBJ databases">
        <authorList>
            <consortium name="Lawrence Berkeley National Laboratory"/>
            <person name="Steindorff A."/>
            <person name="Hensen N."/>
            <person name="Bonometti L."/>
            <person name="Westerberg I."/>
            <person name="Brannstrom I.O."/>
            <person name="Guillou S."/>
            <person name="Cros-Aarteil S."/>
            <person name="Calhoun S."/>
            <person name="Haridas S."/>
            <person name="Kuo A."/>
            <person name="Mondo S."/>
            <person name="Pangilinan J."/>
            <person name="Riley R."/>
            <person name="Labutti K."/>
            <person name="Andreopoulos B."/>
            <person name="Lipzen A."/>
            <person name="Chen C."/>
            <person name="Yanf M."/>
            <person name="Daum C."/>
            <person name="Ng V."/>
            <person name="Clum A."/>
            <person name="Ohm R."/>
            <person name="Martin F."/>
            <person name="Silar P."/>
            <person name="Natvig D."/>
            <person name="Lalanne C."/>
            <person name="Gautier V."/>
            <person name="Ament-Velasquez S.L."/>
            <person name="Kruys A."/>
            <person name="Hutchinson M.I."/>
            <person name="Powell A.J."/>
            <person name="Barry K."/>
            <person name="Miller A.N."/>
            <person name="Grigoriev I.V."/>
            <person name="Debuchy R."/>
            <person name="Gladieux P."/>
            <person name="Thoren M.H."/>
            <person name="Johannesson H."/>
        </authorList>
    </citation>
    <scope>NUCLEOTIDE SEQUENCE</scope>
    <source>
        <strain evidence="1">CBS 359.72</strain>
    </source>
</reference>